<reference evidence="2" key="1">
    <citation type="submission" date="2021-01" db="EMBL/GenBank/DDBJ databases">
        <authorList>
            <person name="Corre E."/>
            <person name="Pelletier E."/>
            <person name="Niang G."/>
            <person name="Scheremetjew M."/>
            <person name="Finn R."/>
            <person name="Kale V."/>
            <person name="Holt S."/>
            <person name="Cochrane G."/>
            <person name="Meng A."/>
            <person name="Brown T."/>
            <person name="Cohen L."/>
        </authorList>
    </citation>
    <scope>NUCLEOTIDE SEQUENCE</scope>
    <source>
        <strain evidence="2">CCMP1374</strain>
    </source>
</reference>
<proteinExistence type="predicted"/>
<dbReference type="AlphaFoldDB" id="A0A7S0DVB1"/>
<name>A0A7S0DVB1_9EUKA</name>
<evidence type="ECO:0000313" key="2">
    <source>
        <dbReference type="EMBL" id="CAD8466379.1"/>
    </source>
</evidence>
<organism evidence="2">
    <name type="scientific">Phaeocystis antarctica</name>
    <dbReference type="NCBI Taxonomy" id="33657"/>
    <lineage>
        <taxon>Eukaryota</taxon>
        <taxon>Haptista</taxon>
        <taxon>Haptophyta</taxon>
        <taxon>Prymnesiophyceae</taxon>
        <taxon>Phaeocystales</taxon>
        <taxon>Phaeocystaceae</taxon>
        <taxon>Phaeocystis</taxon>
    </lineage>
</organism>
<accession>A0A7S0DVB1</accession>
<gene>
    <name evidence="2" type="ORF">PANT1444_LOCUS260</name>
</gene>
<sequence>MEPIQPMGAAYDEVRECIGRLVAVIRRSSTGCSPVDCDQVEHIQKVIRVLSLSEEQVSSMRFEERAQVLKIRSNALQKMRLANNVRLSANSSDGGSSTCSSPTLGPSSPLSASPPGPSSYGSSPLSYGAWSVPTAIPMQVPLSMSTGSEAGLPMMHMRSTGSEAARVTISASSLPDHLSMPPPAFYVRRERVSET</sequence>
<dbReference type="EMBL" id="HBEP01000444">
    <property type="protein sequence ID" value="CAD8466379.1"/>
    <property type="molecule type" value="Transcribed_RNA"/>
</dbReference>
<protein>
    <submittedName>
        <fullName evidence="2">Uncharacterized protein</fullName>
    </submittedName>
</protein>
<feature type="region of interest" description="Disordered" evidence="1">
    <location>
        <begin position="87"/>
        <end position="124"/>
    </location>
</feature>
<feature type="compositionally biased region" description="Low complexity" evidence="1">
    <location>
        <begin position="88"/>
        <end position="111"/>
    </location>
</feature>
<evidence type="ECO:0000256" key="1">
    <source>
        <dbReference type="SAM" id="MobiDB-lite"/>
    </source>
</evidence>